<feature type="compositionally biased region" description="Acidic residues" evidence="1">
    <location>
        <begin position="80"/>
        <end position="113"/>
    </location>
</feature>
<proteinExistence type="predicted"/>
<reference evidence="2" key="4">
    <citation type="submission" date="2025-08" db="UniProtKB">
        <authorList>
            <consortium name="Ensembl"/>
        </authorList>
    </citation>
    <scope>IDENTIFICATION</scope>
</reference>
<evidence type="ECO:0000313" key="3">
    <source>
        <dbReference type="Proteomes" id="UP000314986"/>
    </source>
</evidence>
<reference evidence="3" key="3">
    <citation type="journal article" date="2014" name="Nature">
        <title>Elephant shark genome provides unique insights into gnathostome evolution.</title>
        <authorList>
            <consortium name="International Elephant Shark Genome Sequencing Consortium"/>
            <person name="Venkatesh B."/>
            <person name="Lee A.P."/>
            <person name="Ravi V."/>
            <person name="Maurya A.K."/>
            <person name="Lian M.M."/>
            <person name="Swann J.B."/>
            <person name="Ohta Y."/>
            <person name="Flajnik M.F."/>
            <person name="Sutoh Y."/>
            <person name="Kasahara M."/>
            <person name="Hoon S."/>
            <person name="Gangu V."/>
            <person name="Roy S.W."/>
            <person name="Irimia M."/>
            <person name="Korzh V."/>
            <person name="Kondrychyn I."/>
            <person name="Lim Z.W."/>
            <person name="Tay B.H."/>
            <person name="Tohari S."/>
            <person name="Kong K.W."/>
            <person name="Ho S."/>
            <person name="Lorente-Galdos B."/>
            <person name="Quilez J."/>
            <person name="Marques-Bonet T."/>
            <person name="Raney B.J."/>
            <person name="Ingham P.W."/>
            <person name="Tay A."/>
            <person name="Hillier L.W."/>
            <person name="Minx P."/>
            <person name="Boehm T."/>
            <person name="Wilson R.K."/>
            <person name="Brenner S."/>
            <person name="Warren W.C."/>
        </authorList>
    </citation>
    <scope>NUCLEOTIDE SEQUENCE [LARGE SCALE GENOMIC DNA]</scope>
</reference>
<feature type="region of interest" description="Disordered" evidence="1">
    <location>
        <begin position="1"/>
        <end position="24"/>
    </location>
</feature>
<evidence type="ECO:0000313" key="2">
    <source>
        <dbReference type="Ensembl" id="ENSCMIP00000002932.1"/>
    </source>
</evidence>
<sequence>MAALGVPVGIAPASPAGGPGFDSRAGQVRAYYTRTYTHTQSVGTHSLAIGGSLSGGNNPLKGKKKALNPRSFVGGRPESGDDEYNTNQSESEDEVDSDFDIDEGEEPCSDQEEEPKRKRRIITKAYKVSSGLRLGVQLRDTSYWDCVLALGSGSHITHSLPLLLSRSLTHSTSLSRALTLSLRLSHTHTHTHTHTLCWDCSAGGVLRAVLQTLAQFYRVPTGTGESPEAKAKTQAPSGLLQRRESEGGERAGRATGRVRRV</sequence>
<accession>A0A4W3GIP0</accession>
<dbReference type="InParanoid" id="A0A4W3GIP0"/>
<reference evidence="2" key="5">
    <citation type="submission" date="2025-09" db="UniProtKB">
        <authorList>
            <consortium name="Ensembl"/>
        </authorList>
    </citation>
    <scope>IDENTIFICATION</scope>
</reference>
<dbReference type="Proteomes" id="UP000314986">
    <property type="component" value="Unassembled WGS sequence"/>
</dbReference>
<dbReference type="GeneTree" id="ENSGT00940000173053"/>
<keyword evidence="3" id="KW-1185">Reference proteome</keyword>
<dbReference type="PANTHER" id="PTHR13275">
    <property type="entry name" value="YL-1 PROTEIN TRANSCRIPTION FACTOR-LIKE 1"/>
    <property type="match status" value="1"/>
</dbReference>
<feature type="region of interest" description="Disordered" evidence="1">
    <location>
        <begin position="54"/>
        <end position="117"/>
    </location>
</feature>
<feature type="compositionally biased region" description="Basic and acidic residues" evidence="1">
    <location>
        <begin position="241"/>
        <end position="252"/>
    </location>
</feature>
<dbReference type="AlphaFoldDB" id="A0A4W3GIP0"/>
<protein>
    <submittedName>
        <fullName evidence="2">Uncharacterized protein</fullName>
    </submittedName>
</protein>
<reference evidence="3" key="1">
    <citation type="journal article" date="2006" name="Science">
        <title>Ancient noncoding elements conserved in the human genome.</title>
        <authorList>
            <person name="Venkatesh B."/>
            <person name="Kirkness E.F."/>
            <person name="Loh Y.H."/>
            <person name="Halpern A.L."/>
            <person name="Lee A.P."/>
            <person name="Johnson J."/>
            <person name="Dandona N."/>
            <person name="Viswanathan L.D."/>
            <person name="Tay A."/>
            <person name="Venter J.C."/>
            <person name="Strausberg R.L."/>
            <person name="Brenner S."/>
        </authorList>
    </citation>
    <scope>NUCLEOTIDE SEQUENCE [LARGE SCALE GENOMIC DNA]</scope>
</reference>
<reference evidence="3" key="2">
    <citation type="journal article" date="2007" name="PLoS Biol.">
        <title>Survey sequencing and comparative analysis of the elephant shark (Callorhinchus milii) genome.</title>
        <authorList>
            <person name="Venkatesh B."/>
            <person name="Kirkness E.F."/>
            <person name="Loh Y.H."/>
            <person name="Halpern A.L."/>
            <person name="Lee A.P."/>
            <person name="Johnson J."/>
            <person name="Dandona N."/>
            <person name="Viswanathan L.D."/>
            <person name="Tay A."/>
            <person name="Venter J.C."/>
            <person name="Strausberg R.L."/>
            <person name="Brenner S."/>
        </authorList>
    </citation>
    <scope>NUCLEOTIDE SEQUENCE [LARGE SCALE GENOMIC DNA]</scope>
</reference>
<evidence type="ECO:0000256" key="1">
    <source>
        <dbReference type="SAM" id="MobiDB-lite"/>
    </source>
</evidence>
<dbReference type="PANTHER" id="PTHR13275:SF4">
    <property type="entry name" value="VACUOLAR PROTEIN SORTING-ASSOCIATED PROTEIN 72 HOMOLOG"/>
    <property type="match status" value="1"/>
</dbReference>
<feature type="compositionally biased region" description="Low complexity" evidence="1">
    <location>
        <begin position="1"/>
        <end position="16"/>
    </location>
</feature>
<dbReference type="GO" id="GO:0005634">
    <property type="term" value="C:nucleus"/>
    <property type="evidence" value="ECO:0007669"/>
    <property type="project" value="TreeGrafter"/>
</dbReference>
<feature type="region of interest" description="Disordered" evidence="1">
    <location>
        <begin position="221"/>
        <end position="261"/>
    </location>
</feature>
<dbReference type="STRING" id="7868.ENSCMIP00000002932"/>
<organism evidence="2 3">
    <name type="scientific">Callorhinchus milii</name>
    <name type="common">Ghost shark</name>
    <dbReference type="NCBI Taxonomy" id="7868"/>
    <lineage>
        <taxon>Eukaryota</taxon>
        <taxon>Metazoa</taxon>
        <taxon>Chordata</taxon>
        <taxon>Craniata</taxon>
        <taxon>Vertebrata</taxon>
        <taxon>Chondrichthyes</taxon>
        <taxon>Holocephali</taxon>
        <taxon>Chimaeriformes</taxon>
        <taxon>Callorhinchidae</taxon>
        <taxon>Callorhinchus</taxon>
    </lineage>
</organism>
<name>A0A4W3GIP0_CALMI</name>
<dbReference type="Ensembl" id="ENSCMIT00000003031.1">
    <property type="protein sequence ID" value="ENSCMIP00000002932.1"/>
    <property type="gene ID" value="ENSCMIG00000001721.1"/>
</dbReference>